<keyword evidence="3" id="KW-1185">Reference proteome</keyword>
<comment type="caution">
    <text evidence="2">The sequence shown here is derived from an EMBL/GenBank/DDBJ whole genome shotgun (WGS) entry which is preliminary data.</text>
</comment>
<feature type="signal peptide" evidence="1">
    <location>
        <begin position="1"/>
        <end position="21"/>
    </location>
</feature>
<feature type="chain" id="PRO_5041439797" evidence="1">
    <location>
        <begin position="22"/>
        <end position="169"/>
    </location>
</feature>
<gene>
    <name evidence="2" type="ORF">B0T17DRAFT_331686</name>
</gene>
<evidence type="ECO:0000313" key="3">
    <source>
        <dbReference type="Proteomes" id="UP001174934"/>
    </source>
</evidence>
<dbReference type="EMBL" id="JAULSR010000005">
    <property type="protein sequence ID" value="KAK0618266.1"/>
    <property type="molecule type" value="Genomic_DNA"/>
</dbReference>
<sequence>MFSTTSPLFCALALLSGLVAAAPRPQGDCEKPRTICFDTVNACGVKWGACYDKCKPSEKPLGPYCVPPTPTSASATSTPVTVTLTTSVSGPSTVTAPPNTSVTGSGCGTSAGSGATICWDGINSCGMTYGGCFADCRPWPTFTPPACVTKTGGIPAPSIPTPTLVSAYV</sequence>
<reference evidence="2" key="1">
    <citation type="submission" date="2023-06" db="EMBL/GenBank/DDBJ databases">
        <title>Genome-scale phylogeny and comparative genomics of the fungal order Sordariales.</title>
        <authorList>
            <consortium name="Lawrence Berkeley National Laboratory"/>
            <person name="Hensen N."/>
            <person name="Bonometti L."/>
            <person name="Westerberg I."/>
            <person name="Brannstrom I.O."/>
            <person name="Guillou S."/>
            <person name="Cros-Aarteil S."/>
            <person name="Calhoun S."/>
            <person name="Haridas S."/>
            <person name="Kuo A."/>
            <person name="Mondo S."/>
            <person name="Pangilinan J."/>
            <person name="Riley R."/>
            <person name="LaButti K."/>
            <person name="Andreopoulos B."/>
            <person name="Lipzen A."/>
            <person name="Chen C."/>
            <person name="Yanf M."/>
            <person name="Daum C."/>
            <person name="Ng V."/>
            <person name="Clum A."/>
            <person name="Steindorff A."/>
            <person name="Ohm R."/>
            <person name="Martin F."/>
            <person name="Silar P."/>
            <person name="Natvig D."/>
            <person name="Lalanne C."/>
            <person name="Gautier V."/>
            <person name="Ament-velasquez S.L."/>
            <person name="Kruys A."/>
            <person name="Hutchinson M.I."/>
            <person name="Powell A.J."/>
            <person name="Barry K."/>
            <person name="Miller A.N."/>
            <person name="Grigoriev I.V."/>
            <person name="Debuchy R."/>
            <person name="Gladieux P."/>
            <person name="Thoren M.H."/>
            <person name="Johannesson H."/>
        </authorList>
    </citation>
    <scope>NUCLEOTIDE SEQUENCE</scope>
    <source>
        <strain evidence="2">SMH3391-2</strain>
    </source>
</reference>
<dbReference type="Proteomes" id="UP001174934">
    <property type="component" value="Unassembled WGS sequence"/>
</dbReference>
<evidence type="ECO:0000313" key="2">
    <source>
        <dbReference type="EMBL" id="KAK0618266.1"/>
    </source>
</evidence>
<organism evidence="2 3">
    <name type="scientific">Bombardia bombarda</name>
    <dbReference type="NCBI Taxonomy" id="252184"/>
    <lineage>
        <taxon>Eukaryota</taxon>
        <taxon>Fungi</taxon>
        <taxon>Dikarya</taxon>
        <taxon>Ascomycota</taxon>
        <taxon>Pezizomycotina</taxon>
        <taxon>Sordariomycetes</taxon>
        <taxon>Sordariomycetidae</taxon>
        <taxon>Sordariales</taxon>
        <taxon>Lasiosphaeriaceae</taxon>
        <taxon>Bombardia</taxon>
    </lineage>
</organism>
<name>A0AA39WMQ9_9PEZI</name>
<accession>A0AA39WMQ9</accession>
<dbReference type="AlphaFoldDB" id="A0AA39WMQ9"/>
<proteinExistence type="predicted"/>
<protein>
    <submittedName>
        <fullName evidence="2">Uncharacterized protein</fullName>
    </submittedName>
</protein>
<keyword evidence="1" id="KW-0732">Signal</keyword>
<evidence type="ECO:0000256" key="1">
    <source>
        <dbReference type="SAM" id="SignalP"/>
    </source>
</evidence>